<evidence type="ECO:0000313" key="1">
    <source>
        <dbReference type="EMBL" id="PCI97057.1"/>
    </source>
</evidence>
<dbReference type="InterPro" id="IPR029058">
    <property type="entry name" value="AB_hydrolase_fold"/>
</dbReference>
<protein>
    <submittedName>
        <fullName evidence="1">Uncharacterized protein</fullName>
    </submittedName>
</protein>
<dbReference type="AlphaFoldDB" id="A0A2A4YRY9"/>
<organism evidence="1">
    <name type="scientific">OCS116 cluster bacterium</name>
    <dbReference type="NCBI Taxonomy" id="2030921"/>
    <lineage>
        <taxon>Bacteria</taxon>
        <taxon>Pseudomonadati</taxon>
        <taxon>Pseudomonadota</taxon>
        <taxon>Alphaproteobacteria</taxon>
        <taxon>OCS116 cluster</taxon>
    </lineage>
</organism>
<dbReference type="EMBL" id="NVUS01000034">
    <property type="protein sequence ID" value="PCI97057.1"/>
    <property type="molecule type" value="Genomic_DNA"/>
</dbReference>
<accession>A0A2A4YRY9</accession>
<sequence>MLFSKVSEPMLVMIGKKDIQVKWNIDGKLLEQAVSAKQNVTFSHPENANHVLKHYKKSIEVSSPAELMSGYNGEATFLDLEAWSLIVNWIKANSWLPQ</sequence>
<reference evidence="1" key="2">
    <citation type="journal article" date="2018" name="ISME J.">
        <title>A dynamic microbial community with high functional redundancy inhabits the cold, oxic subseafloor aquifer.</title>
        <authorList>
            <person name="Tully B.J."/>
            <person name="Wheat C.G."/>
            <person name="Glazer B.T."/>
            <person name="Huber J.A."/>
        </authorList>
    </citation>
    <scope>NUCLEOTIDE SEQUENCE</scope>
    <source>
        <strain evidence="1">NORP83</strain>
    </source>
</reference>
<dbReference type="Gene3D" id="3.40.50.1820">
    <property type="entry name" value="alpha/beta hydrolase"/>
    <property type="match status" value="1"/>
</dbReference>
<comment type="caution">
    <text evidence="1">The sequence shown here is derived from an EMBL/GenBank/DDBJ whole genome shotgun (WGS) entry which is preliminary data.</text>
</comment>
<reference key="1">
    <citation type="submission" date="2017-08" db="EMBL/GenBank/DDBJ databases">
        <title>A dynamic microbial community with high functional redundancy inhabits the cold, oxic subseafloor aquifer.</title>
        <authorList>
            <person name="Tully B.J."/>
            <person name="Wheat C.G."/>
            <person name="Glazer B.T."/>
            <person name="Huber J.A."/>
        </authorList>
    </citation>
    <scope>NUCLEOTIDE SEQUENCE [LARGE SCALE GENOMIC DNA]</scope>
</reference>
<gene>
    <name evidence="1" type="ORF">COB13_16500</name>
</gene>
<name>A0A2A4YRY9_9PROT</name>
<proteinExistence type="predicted"/>